<sequence>MRDKTSEGNRDLLGIHLSLRINKVSWDLQRVSSVGYKHGGYRPSCGGQQSGRNAPCQGWTGRPKGHKPPKGVNLTSVRSLLHIQLKL</sequence>
<protein>
    <submittedName>
        <fullName evidence="2">Uncharacterized protein</fullName>
    </submittedName>
</protein>
<gene>
    <name evidence="2" type="ORF">Q5P01_004880</name>
</gene>
<organism evidence="2 3">
    <name type="scientific">Channa striata</name>
    <name type="common">Snakehead murrel</name>
    <name type="synonym">Ophicephalus striatus</name>
    <dbReference type="NCBI Taxonomy" id="64152"/>
    <lineage>
        <taxon>Eukaryota</taxon>
        <taxon>Metazoa</taxon>
        <taxon>Chordata</taxon>
        <taxon>Craniata</taxon>
        <taxon>Vertebrata</taxon>
        <taxon>Euteleostomi</taxon>
        <taxon>Actinopterygii</taxon>
        <taxon>Neopterygii</taxon>
        <taxon>Teleostei</taxon>
        <taxon>Neoteleostei</taxon>
        <taxon>Acanthomorphata</taxon>
        <taxon>Anabantaria</taxon>
        <taxon>Anabantiformes</taxon>
        <taxon>Channoidei</taxon>
        <taxon>Channidae</taxon>
        <taxon>Channa</taxon>
    </lineage>
</organism>
<name>A0AA88NHE2_CHASR</name>
<comment type="caution">
    <text evidence="2">The sequence shown here is derived from an EMBL/GenBank/DDBJ whole genome shotgun (WGS) entry which is preliminary data.</text>
</comment>
<feature type="region of interest" description="Disordered" evidence="1">
    <location>
        <begin position="39"/>
        <end position="73"/>
    </location>
</feature>
<dbReference type="AlphaFoldDB" id="A0AA88NHE2"/>
<dbReference type="EMBL" id="JAUPFM010000003">
    <property type="protein sequence ID" value="KAK2856145.1"/>
    <property type="molecule type" value="Genomic_DNA"/>
</dbReference>
<reference evidence="2" key="1">
    <citation type="submission" date="2023-07" db="EMBL/GenBank/DDBJ databases">
        <title>Chromosome-level Genome Assembly of Striped Snakehead (Channa striata).</title>
        <authorList>
            <person name="Liu H."/>
        </authorList>
    </citation>
    <scope>NUCLEOTIDE SEQUENCE</scope>
    <source>
        <strain evidence="2">Gz</strain>
        <tissue evidence="2">Muscle</tissue>
    </source>
</reference>
<keyword evidence="3" id="KW-1185">Reference proteome</keyword>
<accession>A0AA88NHE2</accession>
<evidence type="ECO:0000313" key="3">
    <source>
        <dbReference type="Proteomes" id="UP001187415"/>
    </source>
</evidence>
<evidence type="ECO:0000313" key="2">
    <source>
        <dbReference type="EMBL" id="KAK2856145.1"/>
    </source>
</evidence>
<evidence type="ECO:0000256" key="1">
    <source>
        <dbReference type="SAM" id="MobiDB-lite"/>
    </source>
</evidence>
<dbReference type="Proteomes" id="UP001187415">
    <property type="component" value="Unassembled WGS sequence"/>
</dbReference>
<proteinExistence type="predicted"/>